<dbReference type="AlphaFoldDB" id="A0A917BWF8"/>
<feature type="transmembrane region" description="Helical" evidence="1">
    <location>
        <begin position="204"/>
        <end position="223"/>
    </location>
</feature>
<comment type="caution">
    <text evidence="2">The sequence shown here is derived from an EMBL/GenBank/DDBJ whole genome shotgun (WGS) entry which is preliminary data.</text>
</comment>
<keyword evidence="1" id="KW-1133">Transmembrane helix</keyword>
<feature type="transmembrane region" description="Helical" evidence="1">
    <location>
        <begin position="356"/>
        <end position="378"/>
    </location>
</feature>
<feature type="transmembrane region" description="Helical" evidence="1">
    <location>
        <begin position="243"/>
        <end position="261"/>
    </location>
</feature>
<feature type="transmembrane region" description="Helical" evidence="1">
    <location>
        <begin position="50"/>
        <end position="66"/>
    </location>
</feature>
<keyword evidence="1" id="KW-0472">Membrane</keyword>
<dbReference type="Proteomes" id="UP000632498">
    <property type="component" value="Unassembled WGS sequence"/>
</dbReference>
<keyword evidence="1" id="KW-0812">Transmembrane</keyword>
<accession>A0A917BWF8</accession>
<gene>
    <name evidence="2" type="ORF">GCM10011332_09900</name>
</gene>
<dbReference type="EMBL" id="BMHV01000005">
    <property type="protein sequence ID" value="GGF58339.1"/>
    <property type="molecule type" value="Genomic_DNA"/>
</dbReference>
<sequence length="463" mass="49451">MSYVNAFLLLLTLCSTIVFKTQGVGEMLFIASGAVLLFLALTWQKISRPGKIFIAINIVMLVLFWGDGIDRAIVEQGFSRVILFCAFLIALVFLRVAAKRSLIISRCGSFLINQKPGKRYAVLSYGSCLLGAILSFGALNLMGQVIANGNTLEAAKGDSRIHLIRLQRMVLAMLRGFSTLPLSSPFSISMALVLSIIPALEWQSLIPLSLVFAIVLIGLGWGMDYRAYPPPKAGAGLIAGQRKNFQAVLAFIGIVLSLFGLSGGLSMYTGYGLPTSILLVSPLFGLVWFMIEGGLSGFGLKSVSMQFSQNLGQELNAMSSEVAVIGGASFTGSLVAAIIPSDLVQSLTVSMGLEGFALAVFCALMVTGTSIVGVSPFVSVTILASTFANVAAFGLSPYVLALSLLIGWAMALNVSPLTISTILIGRILDCRPRDITLVWNLRYSCVALSVVIAILYIFHLIYD</sequence>
<proteinExistence type="predicted"/>
<keyword evidence="3" id="KW-1185">Reference proteome</keyword>
<reference evidence="2" key="2">
    <citation type="submission" date="2020-09" db="EMBL/GenBank/DDBJ databases">
        <authorList>
            <person name="Sun Q."/>
            <person name="Zhou Y."/>
        </authorList>
    </citation>
    <scope>NUCLEOTIDE SEQUENCE</scope>
    <source>
        <strain evidence="2">CGMCC 1.15254</strain>
    </source>
</reference>
<evidence type="ECO:0000313" key="3">
    <source>
        <dbReference type="Proteomes" id="UP000632498"/>
    </source>
</evidence>
<feature type="transmembrane region" description="Helical" evidence="1">
    <location>
        <begin position="78"/>
        <end position="98"/>
    </location>
</feature>
<feature type="transmembrane region" description="Helical" evidence="1">
    <location>
        <begin position="26"/>
        <end position="43"/>
    </location>
</feature>
<feature type="transmembrane region" description="Helical" evidence="1">
    <location>
        <begin position="268"/>
        <end position="291"/>
    </location>
</feature>
<feature type="transmembrane region" description="Helical" evidence="1">
    <location>
        <begin position="119"/>
        <end position="139"/>
    </location>
</feature>
<dbReference type="RefSeq" id="WP_188662297.1">
    <property type="nucleotide sequence ID" value="NZ_BMHV01000005.1"/>
</dbReference>
<evidence type="ECO:0000313" key="2">
    <source>
        <dbReference type="EMBL" id="GGF58339.1"/>
    </source>
</evidence>
<protein>
    <submittedName>
        <fullName evidence="2">Uncharacterized protein</fullName>
    </submittedName>
</protein>
<feature type="transmembrane region" description="Helical" evidence="1">
    <location>
        <begin position="322"/>
        <end position="344"/>
    </location>
</feature>
<name>A0A917BWF8_9PROT</name>
<feature type="transmembrane region" description="Helical" evidence="1">
    <location>
        <begin position="440"/>
        <end position="462"/>
    </location>
</feature>
<reference evidence="2" key="1">
    <citation type="journal article" date="2014" name="Int. J. Syst. Evol. Microbiol.">
        <title>Complete genome sequence of Corynebacterium casei LMG S-19264T (=DSM 44701T), isolated from a smear-ripened cheese.</title>
        <authorList>
            <consortium name="US DOE Joint Genome Institute (JGI-PGF)"/>
            <person name="Walter F."/>
            <person name="Albersmeier A."/>
            <person name="Kalinowski J."/>
            <person name="Ruckert C."/>
        </authorList>
    </citation>
    <scope>NUCLEOTIDE SEQUENCE</scope>
    <source>
        <strain evidence="2">CGMCC 1.15254</strain>
    </source>
</reference>
<feature type="transmembrane region" description="Helical" evidence="1">
    <location>
        <begin position="398"/>
        <end position="428"/>
    </location>
</feature>
<organism evidence="2 3">
    <name type="scientific">Terasakiella brassicae</name>
    <dbReference type="NCBI Taxonomy" id="1634917"/>
    <lineage>
        <taxon>Bacteria</taxon>
        <taxon>Pseudomonadati</taxon>
        <taxon>Pseudomonadota</taxon>
        <taxon>Alphaproteobacteria</taxon>
        <taxon>Rhodospirillales</taxon>
        <taxon>Terasakiellaceae</taxon>
        <taxon>Terasakiella</taxon>
    </lineage>
</organism>
<evidence type="ECO:0000256" key="1">
    <source>
        <dbReference type="SAM" id="Phobius"/>
    </source>
</evidence>